<feature type="domain" description="Thioredoxin" evidence="11">
    <location>
        <begin position="1"/>
        <end position="103"/>
    </location>
</feature>
<keyword evidence="6 10" id="KW-0676">Redox-active center</keyword>
<dbReference type="AlphaFoldDB" id="A0A1M5ZUC1"/>
<dbReference type="PROSITE" id="PS51352">
    <property type="entry name" value="THIOREDOXIN_2"/>
    <property type="match status" value="1"/>
</dbReference>
<dbReference type="Proteomes" id="UP000184241">
    <property type="component" value="Unassembled WGS sequence"/>
</dbReference>
<evidence type="ECO:0000256" key="1">
    <source>
        <dbReference type="ARBA" id="ARBA00008987"/>
    </source>
</evidence>
<dbReference type="InterPro" id="IPR005746">
    <property type="entry name" value="Thioredoxin"/>
</dbReference>
<dbReference type="InterPro" id="IPR036249">
    <property type="entry name" value="Thioredoxin-like_sf"/>
</dbReference>
<dbReference type="PRINTS" id="PR00421">
    <property type="entry name" value="THIOREDOXIN"/>
</dbReference>
<dbReference type="SUPFAM" id="SSF52833">
    <property type="entry name" value="Thioredoxin-like"/>
    <property type="match status" value="1"/>
</dbReference>
<dbReference type="GO" id="GO:0045454">
    <property type="term" value="P:cell redox homeostasis"/>
    <property type="evidence" value="ECO:0007669"/>
    <property type="project" value="TreeGrafter"/>
</dbReference>
<feature type="site" description="Contributes to redox potential value" evidence="9">
    <location>
        <position position="31"/>
    </location>
</feature>
<dbReference type="EMBL" id="FQXU01000011">
    <property type="protein sequence ID" value="SHI27844.1"/>
    <property type="molecule type" value="Genomic_DNA"/>
</dbReference>
<reference evidence="12 13" key="1">
    <citation type="submission" date="2016-11" db="EMBL/GenBank/DDBJ databases">
        <authorList>
            <person name="Jaros S."/>
            <person name="Januszkiewicz K."/>
            <person name="Wedrychowicz H."/>
        </authorList>
    </citation>
    <scope>NUCLEOTIDE SEQUENCE [LARGE SCALE GENOMIC DNA]</scope>
    <source>
        <strain evidence="12 13">DSM 6191</strain>
    </source>
</reference>
<feature type="site" description="Contributes to redox potential value" evidence="9">
    <location>
        <position position="30"/>
    </location>
</feature>
<evidence type="ECO:0000256" key="4">
    <source>
        <dbReference type="ARBA" id="ARBA00022982"/>
    </source>
</evidence>
<evidence type="ECO:0000259" key="11">
    <source>
        <dbReference type="PROSITE" id="PS51352"/>
    </source>
</evidence>
<dbReference type="Gene3D" id="3.40.30.10">
    <property type="entry name" value="Glutaredoxin"/>
    <property type="match status" value="1"/>
</dbReference>
<feature type="site" description="Deprotonates C-terminal active site Cys" evidence="9">
    <location>
        <position position="23"/>
    </location>
</feature>
<organism evidence="12 13">
    <name type="scientific">Clostridium intestinale DSM 6191</name>
    <dbReference type="NCBI Taxonomy" id="1121320"/>
    <lineage>
        <taxon>Bacteria</taxon>
        <taxon>Bacillati</taxon>
        <taxon>Bacillota</taxon>
        <taxon>Clostridia</taxon>
        <taxon>Eubacteriales</taxon>
        <taxon>Clostridiaceae</taxon>
        <taxon>Clostridium</taxon>
    </lineage>
</organism>
<dbReference type="PIRSF" id="PIRSF000077">
    <property type="entry name" value="Thioredoxin"/>
    <property type="match status" value="1"/>
</dbReference>
<feature type="active site" description="Nucleophile" evidence="9">
    <location>
        <position position="29"/>
    </location>
</feature>
<evidence type="ECO:0000313" key="12">
    <source>
        <dbReference type="EMBL" id="SHI27844.1"/>
    </source>
</evidence>
<dbReference type="NCBIfam" id="TIGR01068">
    <property type="entry name" value="thioredoxin"/>
    <property type="match status" value="1"/>
</dbReference>
<proteinExistence type="inferred from homology"/>
<keyword evidence="4" id="KW-0249">Electron transport</keyword>
<dbReference type="GO" id="GO:0015035">
    <property type="term" value="F:protein-disulfide reductase activity"/>
    <property type="evidence" value="ECO:0007669"/>
    <property type="project" value="UniProtKB-UniRule"/>
</dbReference>
<feature type="active site" description="Nucleophile" evidence="9">
    <location>
        <position position="32"/>
    </location>
</feature>
<dbReference type="InterPro" id="IPR017937">
    <property type="entry name" value="Thioredoxin_CS"/>
</dbReference>
<dbReference type="PANTHER" id="PTHR45663:SF11">
    <property type="entry name" value="GEO12009P1"/>
    <property type="match status" value="1"/>
</dbReference>
<sequence length="103" mass="11404">MLQVDVNNFNEEVKEHNGVVVVDFWATWCGPCKMLAPVLDSLSQDMDAVKFVKLDVDKNPALANEYGVSTIPTLKVFKSGELVNSITGFKPKEVLAAELKKHI</sequence>
<dbReference type="RefSeq" id="WP_073021393.1">
    <property type="nucleotide sequence ID" value="NZ_FQXU01000011.1"/>
</dbReference>
<evidence type="ECO:0000256" key="7">
    <source>
        <dbReference type="NCBIfam" id="TIGR01068"/>
    </source>
</evidence>
<dbReference type="InterPro" id="IPR013766">
    <property type="entry name" value="Thioredoxin_domain"/>
</dbReference>
<dbReference type="PROSITE" id="PS00194">
    <property type="entry name" value="THIOREDOXIN_1"/>
    <property type="match status" value="1"/>
</dbReference>
<evidence type="ECO:0000256" key="9">
    <source>
        <dbReference type="PIRSR" id="PIRSR000077-1"/>
    </source>
</evidence>
<evidence type="ECO:0000256" key="3">
    <source>
        <dbReference type="ARBA" id="ARBA00022448"/>
    </source>
</evidence>
<comment type="similarity">
    <text evidence="1 8">Belongs to the thioredoxin family.</text>
</comment>
<accession>A0A1M5ZUC1</accession>
<evidence type="ECO:0000256" key="8">
    <source>
        <dbReference type="PIRNR" id="PIRNR000077"/>
    </source>
</evidence>
<dbReference type="GO" id="GO:0005829">
    <property type="term" value="C:cytosol"/>
    <property type="evidence" value="ECO:0007669"/>
    <property type="project" value="TreeGrafter"/>
</dbReference>
<dbReference type="PANTHER" id="PTHR45663">
    <property type="entry name" value="GEO12009P1"/>
    <property type="match status" value="1"/>
</dbReference>
<name>A0A1M5ZUC1_9CLOT</name>
<protein>
    <recommendedName>
        <fullName evidence="2 7">Thioredoxin</fullName>
    </recommendedName>
</protein>
<keyword evidence="3" id="KW-0813">Transport</keyword>
<dbReference type="Pfam" id="PF00085">
    <property type="entry name" value="Thioredoxin"/>
    <property type="match status" value="1"/>
</dbReference>
<gene>
    <name evidence="12" type="ORF">SAMN02745941_03398</name>
</gene>
<dbReference type="CDD" id="cd02947">
    <property type="entry name" value="TRX_family"/>
    <property type="match status" value="1"/>
</dbReference>
<evidence type="ECO:0000313" key="13">
    <source>
        <dbReference type="Proteomes" id="UP000184241"/>
    </source>
</evidence>
<keyword evidence="5 10" id="KW-1015">Disulfide bond</keyword>
<evidence type="ECO:0000256" key="6">
    <source>
        <dbReference type="ARBA" id="ARBA00023284"/>
    </source>
</evidence>
<dbReference type="FunFam" id="3.40.30.10:FF:000001">
    <property type="entry name" value="Thioredoxin"/>
    <property type="match status" value="1"/>
</dbReference>
<feature type="disulfide bond" description="Redox-active" evidence="10">
    <location>
        <begin position="29"/>
        <end position="32"/>
    </location>
</feature>
<evidence type="ECO:0000256" key="5">
    <source>
        <dbReference type="ARBA" id="ARBA00023157"/>
    </source>
</evidence>
<evidence type="ECO:0000256" key="10">
    <source>
        <dbReference type="PIRSR" id="PIRSR000077-4"/>
    </source>
</evidence>
<evidence type="ECO:0000256" key="2">
    <source>
        <dbReference type="ARBA" id="ARBA00020570"/>
    </source>
</evidence>